<protein>
    <submittedName>
        <fullName evidence="2">Uncharacterized protein</fullName>
    </submittedName>
</protein>
<dbReference type="EMBL" id="FOBL01000021">
    <property type="protein sequence ID" value="SEM03718.1"/>
    <property type="molecule type" value="Genomic_DNA"/>
</dbReference>
<name>A0A1H7V4D0_9LACT</name>
<dbReference type="STRING" id="426703.SAMN04488100_12147"/>
<proteinExistence type="predicted"/>
<dbReference type="OrthoDB" id="2167011at2"/>
<dbReference type="Proteomes" id="UP000321425">
    <property type="component" value="Unassembled WGS sequence"/>
</dbReference>
<reference evidence="2 3" key="1">
    <citation type="submission" date="2016-10" db="EMBL/GenBank/DDBJ databases">
        <authorList>
            <person name="de Groot N.N."/>
        </authorList>
    </citation>
    <scope>NUCLEOTIDE SEQUENCE [LARGE SCALE GENOMIC DNA]</scope>
    <source>
        <strain evidence="2 3">DSM 19182</strain>
    </source>
</reference>
<reference evidence="1 4" key="2">
    <citation type="submission" date="2019-07" db="EMBL/GenBank/DDBJ databases">
        <title>Whole genome shotgun sequence of Alkalibacterium putridalgicola NBRC 103243.</title>
        <authorList>
            <person name="Hosoyama A."/>
            <person name="Uohara A."/>
            <person name="Ohji S."/>
            <person name="Ichikawa N."/>
        </authorList>
    </citation>
    <scope>NUCLEOTIDE SEQUENCE [LARGE SCALE GENOMIC DNA]</scope>
    <source>
        <strain evidence="1 4">NBRC 103243</strain>
    </source>
</reference>
<evidence type="ECO:0000313" key="4">
    <source>
        <dbReference type="Proteomes" id="UP000321425"/>
    </source>
</evidence>
<organism evidence="2 3">
    <name type="scientific">Alkalibacterium putridalgicola</name>
    <dbReference type="NCBI Taxonomy" id="426703"/>
    <lineage>
        <taxon>Bacteria</taxon>
        <taxon>Bacillati</taxon>
        <taxon>Bacillota</taxon>
        <taxon>Bacilli</taxon>
        <taxon>Lactobacillales</taxon>
        <taxon>Carnobacteriaceae</taxon>
        <taxon>Alkalibacterium</taxon>
    </lineage>
</organism>
<evidence type="ECO:0000313" key="1">
    <source>
        <dbReference type="EMBL" id="GEK89659.1"/>
    </source>
</evidence>
<accession>A0A1H7V4D0</accession>
<dbReference type="RefSeq" id="WP_091488715.1">
    <property type="nucleotide sequence ID" value="NZ_BJUX01000020.1"/>
</dbReference>
<dbReference type="AlphaFoldDB" id="A0A1H7V4D0"/>
<dbReference type="Proteomes" id="UP000198548">
    <property type="component" value="Unassembled WGS sequence"/>
</dbReference>
<gene>
    <name evidence="1" type="ORF">APU01nite_16980</name>
    <name evidence="2" type="ORF">SAMN04488100_12147</name>
</gene>
<sequence length="84" mass="9658">MAENVLRDRILEIYKSDDGINEKIAELKPAFPDGEIIDDVEKLYDEGKLALRSDDDSGKKAFLDRPEGSQEITYFYPEKLKYKG</sequence>
<keyword evidence="4" id="KW-1185">Reference proteome</keyword>
<dbReference type="EMBL" id="BJUX01000020">
    <property type="protein sequence ID" value="GEK89659.1"/>
    <property type="molecule type" value="Genomic_DNA"/>
</dbReference>
<evidence type="ECO:0000313" key="3">
    <source>
        <dbReference type="Proteomes" id="UP000198548"/>
    </source>
</evidence>
<evidence type="ECO:0000313" key="2">
    <source>
        <dbReference type="EMBL" id="SEM03718.1"/>
    </source>
</evidence>